<name>A0ACC2LM26_PERAE</name>
<evidence type="ECO:0000313" key="2">
    <source>
        <dbReference type="Proteomes" id="UP001234297"/>
    </source>
</evidence>
<dbReference type="EMBL" id="CM056816">
    <property type="protein sequence ID" value="KAJ8634448.1"/>
    <property type="molecule type" value="Genomic_DNA"/>
</dbReference>
<comment type="caution">
    <text evidence="1">The sequence shown here is derived from an EMBL/GenBank/DDBJ whole genome shotgun (WGS) entry which is preliminary data.</text>
</comment>
<proteinExistence type="predicted"/>
<accession>A0ACC2LM26</accession>
<evidence type="ECO:0000313" key="1">
    <source>
        <dbReference type="EMBL" id="KAJ8634448.1"/>
    </source>
</evidence>
<organism evidence="1 2">
    <name type="scientific">Persea americana</name>
    <name type="common">Avocado</name>
    <dbReference type="NCBI Taxonomy" id="3435"/>
    <lineage>
        <taxon>Eukaryota</taxon>
        <taxon>Viridiplantae</taxon>
        <taxon>Streptophyta</taxon>
        <taxon>Embryophyta</taxon>
        <taxon>Tracheophyta</taxon>
        <taxon>Spermatophyta</taxon>
        <taxon>Magnoliopsida</taxon>
        <taxon>Magnoliidae</taxon>
        <taxon>Laurales</taxon>
        <taxon>Lauraceae</taxon>
        <taxon>Persea</taxon>
    </lineage>
</organism>
<protein>
    <submittedName>
        <fullName evidence="1">Uncharacterized protein</fullName>
    </submittedName>
</protein>
<dbReference type="Proteomes" id="UP001234297">
    <property type="component" value="Chromosome 8"/>
</dbReference>
<keyword evidence="2" id="KW-1185">Reference proteome</keyword>
<gene>
    <name evidence="1" type="ORF">MRB53_027784</name>
</gene>
<reference evidence="1 2" key="1">
    <citation type="journal article" date="2022" name="Hortic Res">
        <title>A haplotype resolved chromosomal level avocado genome allows analysis of novel avocado genes.</title>
        <authorList>
            <person name="Nath O."/>
            <person name="Fletcher S.J."/>
            <person name="Hayward A."/>
            <person name="Shaw L.M."/>
            <person name="Masouleh A.K."/>
            <person name="Furtado A."/>
            <person name="Henry R.J."/>
            <person name="Mitter N."/>
        </authorList>
    </citation>
    <scope>NUCLEOTIDE SEQUENCE [LARGE SCALE GENOMIC DNA]</scope>
    <source>
        <strain evidence="2">cv. Hass</strain>
    </source>
</reference>
<sequence>MSWKSTPALTSSTAWLLSLGNGSMAFVFSAVAASSTTLLSDISGMEMVQDWGKMERLGGLHGWKKEEEKRQKVISEDSSQETEVGGWKGWSELPSMNTEISREPKTMLEGDVDDEEIGEDLEFEELRD</sequence>